<accession>A0A8K1GJN9</accession>
<feature type="region of interest" description="Disordered" evidence="1">
    <location>
        <begin position="101"/>
        <end position="121"/>
    </location>
</feature>
<comment type="caution">
    <text evidence="2">The sequence shown here is derived from an EMBL/GenBank/DDBJ whole genome shotgun (WGS) entry which is preliminary data.</text>
</comment>
<proteinExistence type="predicted"/>
<feature type="compositionally biased region" description="Basic and acidic residues" evidence="1">
    <location>
        <begin position="104"/>
        <end position="121"/>
    </location>
</feature>
<gene>
    <name evidence="2" type="ORF">HGM15179_007853</name>
</gene>
<dbReference type="AlphaFoldDB" id="A0A8K1GJN9"/>
<evidence type="ECO:0000256" key="1">
    <source>
        <dbReference type="SAM" id="MobiDB-lite"/>
    </source>
</evidence>
<keyword evidence="3" id="KW-1185">Reference proteome</keyword>
<dbReference type="EMBL" id="SWJQ01000192">
    <property type="protein sequence ID" value="TRZ19252.1"/>
    <property type="molecule type" value="Genomic_DNA"/>
</dbReference>
<evidence type="ECO:0000313" key="3">
    <source>
        <dbReference type="Proteomes" id="UP000796761"/>
    </source>
</evidence>
<sequence length="143" mass="16334">MLLSRMISKSPSHLCNRVSVAAAKDKREDWKNVKEVFPDNNSSSSETLLWLFSLAWARDSPTHGAGPLPVTCQLRNLRREWGHLDVKHWCLVGAITPKGRNRTGKRELRGECGHSTPEEKMKGFQEREKRHGLIQVSWSFLNS</sequence>
<evidence type="ECO:0000313" key="2">
    <source>
        <dbReference type="EMBL" id="TRZ19252.1"/>
    </source>
</evidence>
<protein>
    <submittedName>
        <fullName evidence="2">Uncharacterized protein</fullName>
    </submittedName>
</protein>
<name>A0A8K1GJN9_9PASS</name>
<organism evidence="2 3">
    <name type="scientific">Zosterops borbonicus</name>
    <dbReference type="NCBI Taxonomy" id="364589"/>
    <lineage>
        <taxon>Eukaryota</taxon>
        <taxon>Metazoa</taxon>
        <taxon>Chordata</taxon>
        <taxon>Craniata</taxon>
        <taxon>Vertebrata</taxon>
        <taxon>Euteleostomi</taxon>
        <taxon>Archelosauria</taxon>
        <taxon>Archosauria</taxon>
        <taxon>Dinosauria</taxon>
        <taxon>Saurischia</taxon>
        <taxon>Theropoda</taxon>
        <taxon>Coelurosauria</taxon>
        <taxon>Aves</taxon>
        <taxon>Neognathae</taxon>
        <taxon>Neoaves</taxon>
        <taxon>Telluraves</taxon>
        <taxon>Australaves</taxon>
        <taxon>Passeriformes</taxon>
        <taxon>Sylvioidea</taxon>
        <taxon>Zosteropidae</taxon>
        <taxon>Zosterops</taxon>
    </lineage>
</organism>
<reference evidence="2" key="1">
    <citation type="submission" date="2019-04" db="EMBL/GenBank/DDBJ databases">
        <title>Genome assembly of Zosterops borbonicus 15179.</title>
        <authorList>
            <person name="Leroy T."/>
            <person name="Anselmetti Y."/>
            <person name="Tilak M.-K."/>
            <person name="Nabholz B."/>
        </authorList>
    </citation>
    <scope>NUCLEOTIDE SEQUENCE</scope>
    <source>
        <strain evidence="2">HGM_15179</strain>
        <tissue evidence="2">Muscle</tissue>
    </source>
</reference>
<dbReference type="Proteomes" id="UP000796761">
    <property type="component" value="Unassembled WGS sequence"/>
</dbReference>